<dbReference type="AlphaFoldDB" id="A0A0M3K178"/>
<feature type="compositionally biased region" description="Polar residues" evidence="1">
    <location>
        <begin position="12"/>
        <end position="21"/>
    </location>
</feature>
<keyword evidence="4" id="KW-1185">Reference proteome</keyword>
<sequence length="375" mass="42737">MSDVNKKHGTVKQRQTTLNSFTKRKSEVIEESGNCSSTTSLDQMVPSESNSHSTQSKSHGKVKFNFDFTSDPLLQAMQRKVTNNEKRSDESEEDFSVGRKRDKGIQSNSPSQKTSLKKKKLNNHDQPHHPASFSDFKTASGRPVDKEVRNVTSSEVNTSSQKGRDREQRYLGSRIMTVTSQEFFVQHRKLFTADAIVFLIMPTFLLVFYVVVLRCFISDRMWMKLTAYRLMVQIGILDCIELIAHFFSGIIEFQYVQNNGFMSDNYKIISKVIGGLLNGAWYLLAIVKLILAFDRFVSMAKPHWNEIVLSWNKVTVERTFCWSSIEGRLTKQVYFFVTKSAIPQVKTPTMCAHIENLSSVPYGRSLGGFELAGMN</sequence>
<dbReference type="Pfam" id="PF10321">
    <property type="entry name" value="7TM_GPCR_Srt"/>
    <property type="match status" value="1"/>
</dbReference>
<dbReference type="EMBL" id="UYRR01031583">
    <property type="protein sequence ID" value="VDK51229.1"/>
    <property type="molecule type" value="Genomic_DNA"/>
</dbReference>
<feature type="compositionally biased region" description="Polar residues" evidence="1">
    <location>
        <begin position="33"/>
        <end position="57"/>
    </location>
</feature>
<feature type="transmembrane region" description="Helical" evidence="2">
    <location>
        <begin position="195"/>
        <end position="216"/>
    </location>
</feature>
<accession>A0A0M3K178</accession>
<keyword evidence="2" id="KW-0472">Membrane</keyword>
<keyword evidence="2" id="KW-0812">Transmembrane</keyword>
<feature type="region of interest" description="Disordered" evidence="1">
    <location>
        <begin position="147"/>
        <end position="166"/>
    </location>
</feature>
<protein>
    <submittedName>
        <fullName evidence="5">Ion_trans domain-containing protein</fullName>
    </submittedName>
</protein>
<keyword evidence="2" id="KW-1133">Transmembrane helix</keyword>
<feature type="transmembrane region" description="Helical" evidence="2">
    <location>
        <begin position="228"/>
        <end position="248"/>
    </location>
</feature>
<dbReference type="OrthoDB" id="5873502at2759"/>
<evidence type="ECO:0000256" key="2">
    <source>
        <dbReference type="SAM" id="Phobius"/>
    </source>
</evidence>
<dbReference type="WBParaSite" id="ASIM_0001461201-mRNA-1">
    <property type="protein sequence ID" value="ASIM_0001461201-mRNA-1"/>
    <property type="gene ID" value="ASIM_0001461201"/>
</dbReference>
<evidence type="ECO:0000313" key="4">
    <source>
        <dbReference type="Proteomes" id="UP000267096"/>
    </source>
</evidence>
<gene>
    <name evidence="3" type="ORF">ASIM_LOCUS14022</name>
</gene>
<dbReference type="Proteomes" id="UP000267096">
    <property type="component" value="Unassembled WGS sequence"/>
</dbReference>
<feature type="region of interest" description="Disordered" evidence="1">
    <location>
        <begin position="1"/>
        <end position="63"/>
    </location>
</feature>
<dbReference type="InterPro" id="IPR019425">
    <property type="entry name" value="7TM_GPCR_serpentine_rcpt_Srt"/>
</dbReference>
<reference evidence="3 4" key="2">
    <citation type="submission" date="2018-11" db="EMBL/GenBank/DDBJ databases">
        <authorList>
            <consortium name="Pathogen Informatics"/>
        </authorList>
    </citation>
    <scope>NUCLEOTIDE SEQUENCE [LARGE SCALE GENOMIC DNA]</scope>
</reference>
<name>A0A0M3K178_ANISI</name>
<organism evidence="5">
    <name type="scientific">Anisakis simplex</name>
    <name type="common">Herring worm</name>
    <dbReference type="NCBI Taxonomy" id="6269"/>
    <lineage>
        <taxon>Eukaryota</taxon>
        <taxon>Metazoa</taxon>
        <taxon>Ecdysozoa</taxon>
        <taxon>Nematoda</taxon>
        <taxon>Chromadorea</taxon>
        <taxon>Rhabditida</taxon>
        <taxon>Spirurina</taxon>
        <taxon>Ascaridomorpha</taxon>
        <taxon>Ascaridoidea</taxon>
        <taxon>Anisakidae</taxon>
        <taxon>Anisakis</taxon>
        <taxon>Anisakis simplex complex</taxon>
    </lineage>
</organism>
<evidence type="ECO:0000256" key="1">
    <source>
        <dbReference type="SAM" id="MobiDB-lite"/>
    </source>
</evidence>
<feature type="transmembrane region" description="Helical" evidence="2">
    <location>
        <begin position="268"/>
        <end position="291"/>
    </location>
</feature>
<reference evidence="5" key="1">
    <citation type="submission" date="2017-02" db="UniProtKB">
        <authorList>
            <consortium name="WormBaseParasite"/>
        </authorList>
    </citation>
    <scope>IDENTIFICATION</scope>
</reference>
<feature type="region of interest" description="Disordered" evidence="1">
    <location>
        <begin position="75"/>
        <end position="139"/>
    </location>
</feature>
<feature type="compositionally biased region" description="Polar residues" evidence="1">
    <location>
        <begin position="105"/>
        <end position="114"/>
    </location>
</feature>
<evidence type="ECO:0000313" key="3">
    <source>
        <dbReference type="EMBL" id="VDK51229.1"/>
    </source>
</evidence>
<dbReference type="SUPFAM" id="SSF81321">
    <property type="entry name" value="Family A G protein-coupled receptor-like"/>
    <property type="match status" value="1"/>
</dbReference>
<proteinExistence type="predicted"/>
<evidence type="ECO:0000313" key="5">
    <source>
        <dbReference type="WBParaSite" id="ASIM_0001461201-mRNA-1"/>
    </source>
</evidence>
<feature type="compositionally biased region" description="Polar residues" evidence="1">
    <location>
        <begin position="150"/>
        <end position="161"/>
    </location>
</feature>